<proteinExistence type="inferred from homology"/>
<protein>
    <submittedName>
        <fullName evidence="8">RNA polymerase subunit sigma</fullName>
    </submittedName>
</protein>
<dbReference type="AlphaFoldDB" id="A0A2D2CZJ6"/>
<organism evidence="8 9">
    <name type="scientific">Methylosinus trichosporium (strain ATCC 35070 / NCIMB 11131 / UNIQEM 75 / OB3b)</name>
    <dbReference type="NCBI Taxonomy" id="595536"/>
    <lineage>
        <taxon>Bacteria</taxon>
        <taxon>Pseudomonadati</taxon>
        <taxon>Pseudomonadota</taxon>
        <taxon>Alphaproteobacteria</taxon>
        <taxon>Hyphomicrobiales</taxon>
        <taxon>Methylocystaceae</taxon>
        <taxon>Methylosinus</taxon>
    </lineage>
</organism>
<dbReference type="GO" id="GO:0003677">
    <property type="term" value="F:DNA binding"/>
    <property type="evidence" value="ECO:0007669"/>
    <property type="project" value="UniProtKB-KW"/>
</dbReference>
<reference evidence="9" key="1">
    <citation type="submission" date="2017-10" db="EMBL/GenBank/DDBJ databases">
        <title>Completed PacBio SMRT sequence of Methylosinus trichosporium OB3b reveals presence of a third large plasmid.</title>
        <authorList>
            <person name="Charles T.C."/>
            <person name="Lynch M.D.J."/>
            <person name="Heil J.R."/>
            <person name="Cheng J."/>
        </authorList>
    </citation>
    <scope>NUCLEOTIDE SEQUENCE [LARGE SCALE GENOMIC DNA]</scope>
    <source>
        <strain evidence="9">OB3b</strain>
    </source>
</reference>
<keyword evidence="9" id="KW-1185">Reference proteome</keyword>
<dbReference type="InterPro" id="IPR013324">
    <property type="entry name" value="RNA_pol_sigma_r3/r4-like"/>
</dbReference>
<evidence type="ECO:0000256" key="5">
    <source>
        <dbReference type="ARBA" id="ARBA00023163"/>
    </source>
</evidence>
<keyword evidence="4" id="KW-0238">DNA-binding</keyword>
<keyword evidence="3" id="KW-0731">Sigma factor</keyword>
<evidence type="ECO:0000256" key="1">
    <source>
        <dbReference type="ARBA" id="ARBA00010641"/>
    </source>
</evidence>
<dbReference type="EMBL" id="CP023737">
    <property type="protein sequence ID" value="ATQ68183.1"/>
    <property type="molecule type" value="Genomic_DNA"/>
</dbReference>
<dbReference type="PANTHER" id="PTHR43133">
    <property type="entry name" value="RNA POLYMERASE ECF-TYPE SIGMA FACTO"/>
    <property type="match status" value="1"/>
</dbReference>
<dbReference type="Proteomes" id="UP000230709">
    <property type="component" value="Chromosome"/>
</dbReference>
<dbReference type="CDD" id="cd06171">
    <property type="entry name" value="Sigma70_r4"/>
    <property type="match status" value="1"/>
</dbReference>
<dbReference type="STRING" id="595536.GCA_000178815_03148"/>
<evidence type="ECO:0000259" key="7">
    <source>
        <dbReference type="Pfam" id="PF08281"/>
    </source>
</evidence>
<dbReference type="InterPro" id="IPR039425">
    <property type="entry name" value="RNA_pol_sigma-70-like"/>
</dbReference>
<keyword evidence="5" id="KW-0804">Transcription</keyword>
<name>A0A2D2CZJ6_METT3</name>
<evidence type="ECO:0000313" key="8">
    <source>
        <dbReference type="EMBL" id="ATQ68183.1"/>
    </source>
</evidence>
<dbReference type="SUPFAM" id="SSF88659">
    <property type="entry name" value="Sigma3 and sigma4 domains of RNA polymerase sigma factors"/>
    <property type="match status" value="1"/>
</dbReference>
<accession>A0A2D2CZJ6</accession>
<dbReference type="Pfam" id="PF04542">
    <property type="entry name" value="Sigma70_r2"/>
    <property type="match status" value="1"/>
</dbReference>
<dbReference type="Pfam" id="PF08281">
    <property type="entry name" value="Sigma70_r4_2"/>
    <property type="match status" value="1"/>
</dbReference>
<evidence type="ECO:0000256" key="3">
    <source>
        <dbReference type="ARBA" id="ARBA00023082"/>
    </source>
</evidence>
<sequence>MAAAANCFSRAFIELSPLRRPRAGLIEHEAQINRTKLNVAWPCRSSALQLSRAAAAASRRGEGLRVTKRGVRTKDGCDVGSPKEEEWAVLMRAAIGGDANAYRRLLSSLAPALRGLARRDCARIGLPAGDAEDVVQEVLLAIHLKRDTWDVDRPIGPWIMAIARNKLIDARRRRGDKTPLPIDELAERLVAAEAADDGLDRQDLDRMLGALGERQRDLVRSLSVEGRSIQETALRLGMSEGAVRVALHRAIKSLAALYRKGE</sequence>
<keyword evidence="2" id="KW-0805">Transcription regulation</keyword>
<dbReference type="PANTHER" id="PTHR43133:SF58">
    <property type="entry name" value="ECF RNA POLYMERASE SIGMA FACTOR SIGD"/>
    <property type="match status" value="1"/>
</dbReference>
<dbReference type="GO" id="GO:0006352">
    <property type="term" value="P:DNA-templated transcription initiation"/>
    <property type="evidence" value="ECO:0007669"/>
    <property type="project" value="InterPro"/>
</dbReference>
<feature type="domain" description="RNA polymerase sigma-70 region 2" evidence="6">
    <location>
        <begin position="108"/>
        <end position="175"/>
    </location>
</feature>
<gene>
    <name evidence="8" type="ORF">CQW49_10080</name>
</gene>
<dbReference type="Gene3D" id="1.10.10.10">
    <property type="entry name" value="Winged helix-like DNA-binding domain superfamily/Winged helix DNA-binding domain"/>
    <property type="match status" value="1"/>
</dbReference>
<dbReference type="KEGG" id="mtw:CQW49_10080"/>
<feature type="domain" description="RNA polymerase sigma factor 70 region 4 type 2" evidence="7">
    <location>
        <begin position="202"/>
        <end position="254"/>
    </location>
</feature>
<dbReference type="SUPFAM" id="SSF88946">
    <property type="entry name" value="Sigma2 domain of RNA polymerase sigma factors"/>
    <property type="match status" value="1"/>
</dbReference>
<evidence type="ECO:0000256" key="2">
    <source>
        <dbReference type="ARBA" id="ARBA00023015"/>
    </source>
</evidence>
<dbReference type="InterPro" id="IPR013249">
    <property type="entry name" value="RNA_pol_sigma70_r4_t2"/>
</dbReference>
<dbReference type="NCBIfam" id="NF009165">
    <property type="entry name" value="PRK12512.1"/>
    <property type="match status" value="1"/>
</dbReference>
<dbReference type="GO" id="GO:0016987">
    <property type="term" value="F:sigma factor activity"/>
    <property type="evidence" value="ECO:0007669"/>
    <property type="project" value="UniProtKB-KW"/>
</dbReference>
<dbReference type="InterPro" id="IPR007627">
    <property type="entry name" value="RNA_pol_sigma70_r2"/>
</dbReference>
<comment type="similarity">
    <text evidence="1">Belongs to the sigma-70 factor family. ECF subfamily.</text>
</comment>
<dbReference type="Gene3D" id="1.10.1740.10">
    <property type="match status" value="1"/>
</dbReference>
<dbReference type="InterPro" id="IPR036388">
    <property type="entry name" value="WH-like_DNA-bd_sf"/>
</dbReference>
<evidence type="ECO:0000313" key="9">
    <source>
        <dbReference type="Proteomes" id="UP000230709"/>
    </source>
</evidence>
<dbReference type="NCBIfam" id="TIGR02937">
    <property type="entry name" value="sigma70-ECF"/>
    <property type="match status" value="1"/>
</dbReference>
<evidence type="ECO:0000259" key="6">
    <source>
        <dbReference type="Pfam" id="PF04542"/>
    </source>
</evidence>
<evidence type="ECO:0000256" key="4">
    <source>
        <dbReference type="ARBA" id="ARBA00023125"/>
    </source>
</evidence>
<dbReference type="InterPro" id="IPR013325">
    <property type="entry name" value="RNA_pol_sigma_r2"/>
</dbReference>
<dbReference type="InterPro" id="IPR014284">
    <property type="entry name" value="RNA_pol_sigma-70_dom"/>
</dbReference>